<dbReference type="InterPro" id="IPR011010">
    <property type="entry name" value="DNA_brk_join_enz"/>
</dbReference>
<gene>
    <name evidence="8" type="ORF">SOIL9_46410</name>
</gene>
<dbReference type="GO" id="GO:0003677">
    <property type="term" value="F:DNA binding"/>
    <property type="evidence" value="ECO:0007669"/>
    <property type="project" value="UniProtKB-UniRule"/>
</dbReference>
<evidence type="ECO:0000256" key="3">
    <source>
        <dbReference type="ARBA" id="ARBA00023125"/>
    </source>
</evidence>
<dbReference type="InterPro" id="IPR044068">
    <property type="entry name" value="CB"/>
</dbReference>
<sequence length="279" mass="31844">MSLRKLADEFLVWCASNVGKDAFRWRKRALQSFCDYVGAVKAGDLTVRQVERWLESKAWKPNTKTSARGALQACLNWAVKRDMISVNPVKKLGIGSYTNAERILTAEERTRARAAVKDQQFKDYLRVLELTGARPFSEIATLIADLVDFENGVIVFERHKNAKKGKRRTVYLTPELTEILRRRVAARPEGLLFRTTHQCPIDSKNMAHRLRLIAVRASIKRFNAYAYRHSYTADALERGLTTRVVAELVGDSAKTIEKYYDYLSQKRDAMKDAALRAVS</sequence>
<evidence type="ECO:0000313" key="9">
    <source>
        <dbReference type="Proteomes" id="UP000464178"/>
    </source>
</evidence>
<dbReference type="PANTHER" id="PTHR30629:SF2">
    <property type="entry name" value="PROPHAGE INTEGRASE INTS-RELATED"/>
    <property type="match status" value="1"/>
</dbReference>
<feature type="domain" description="Tyr recombinase" evidence="6">
    <location>
        <begin position="90"/>
        <end position="272"/>
    </location>
</feature>
<dbReference type="Gene3D" id="1.10.150.130">
    <property type="match status" value="1"/>
</dbReference>
<dbReference type="GO" id="GO:0015074">
    <property type="term" value="P:DNA integration"/>
    <property type="evidence" value="ECO:0007669"/>
    <property type="project" value="UniProtKB-KW"/>
</dbReference>
<dbReference type="InterPro" id="IPR010998">
    <property type="entry name" value="Integrase_recombinase_N"/>
</dbReference>
<dbReference type="Pfam" id="PF00589">
    <property type="entry name" value="Phage_integrase"/>
    <property type="match status" value="1"/>
</dbReference>
<proteinExistence type="inferred from homology"/>
<dbReference type="InterPro" id="IPR002104">
    <property type="entry name" value="Integrase_catalytic"/>
</dbReference>
<accession>A0A6P2CVZ9</accession>
<dbReference type="PROSITE" id="PS51900">
    <property type="entry name" value="CB"/>
    <property type="match status" value="1"/>
</dbReference>
<evidence type="ECO:0000256" key="4">
    <source>
        <dbReference type="ARBA" id="ARBA00023172"/>
    </source>
</evidence>
<dbReference type="Proteomes" id="UP000464178">
    <property type="component" value="Chromosome"/>
</dbReference>
<evidence type="ECO:0000256" key="1">
    <source>
        <dbReference type="ARBA" id="ARBA00008857"/>
    </source>
</evidence>
<evidence type="ECO:0000259" key="6">
    <source>
        <dbReference type="PROSITE" id="PS51898"/>
    </source>
</evidence>
<protein>
    <recommendedName>
        <fullName evidence="10">Tyr recombinase domain-containing protein</fullName>
    </recommendedName>
</protein>
<dbReference type="RefSeq" id="WP_162667858.1">
    <property type="nucleotide sequence ID" value="NZ_LR593886.1"/>
</dbReference>
<keyword evidence="2" id="KW-0229">DNA integration</keyword>
<dbReference type="GO" id="GO:0006310">
    <property type="term" value="P:DNA recombination"/>
    <property type="evidence" value="ECO:0007669"/>
    <property type="project" value="UniProtKB-KW"/>
</dbReference>
<keyword evidence="3 5" id="KW-0238">DNA-binding</keyword>
<dbReference type="KEGG" id="gms:SOIL9_46410"/>
<reference evidence="8 9" key="1">
    <citation type="submission" date="2019-05" db="EMBL/GenBank/DDBJ databases">
        <authorList>
            <consortium name="Science for Life Laboratories"/>
        </authorList>
    </citation>
    <scope>NUCLEOTIDE SEQUENCE [LARGE SCALE GENOMIC DNA]</scope>
    <source>
        <strain evidence="8">Soil9</strain>
    </source>
</reference>
<dbReference type="EMBL" id="LR593886">
    <property type="protein sequence ID" value="VTR93073.1"/>
    <property type="molecule type" value="Genomic_DNA"/>
</dbReference>
<evidence type="ECO:0000259" key="7">
    <source>
        <dbReference type="PROSITE" id="PS51900"/>
    </source>
</evidence>
<evidence type="ECO:0000313" key="8">
    <source>
        <dbReference type="EMBL" id="VTR93073.1"/>
    </source>
</evidence>
<dbReference type="SUPFAM" id="SSF56349">
    <property type="entry name" value="DNA breaking-rejoining enzymes"/>
    <property type="match status" value="1"/>
</dbReference>
<organism evidence="8 9">
    <name type="scientific">Gemmata massiliana</name>
    <dbReference type="NCBI Taxonomy" id="1210884"/>
    <lineage>
        <taxon>Bacteria</taxon>
        <taxon>Pseudomonadati</taxon>
        <taxon>Planctomycetota</taxon>
        <taxon>Planctomycetia</taxon>
        <taxon>Gemmatales</taxon>
        <taxon>Gemmataceae</taxon>
        <taxon>Gemmata</taxon>
    </lineage>
</organism>
<keyword evidence="4" id="KW-0233">DNA recombination</keyword>
<name>A0A6P2CVZ9_9BACT</name>
<dbReference type="PROSITE" id="PS51898">
    <property type="entry name" value="TYR_RECOMBINASE"/>
    <property type="match status" value="1"/>
</dbReference>
<dbReference type="PANTHER" id="PTHR30629">
    <property type="entry name" value="PROPHAGE INTEGRASE"/>
    <property type="match status" value="1"/>
</dbReference>
<evidence type="ECO:0000256" key="5">
    <source>
        <dbReference type="PROSITE-ProRule" id="PRU01248"/>
    </source>
</evidence>
<dbReference type="InterPro" id="IPR050808">
    <property type="entry name" value="Phage_Integrase"/>
</dbReference>
<comment type="similarity">
    <text evidence="1">Belongs to the 'phage' integrase family.</text>
</comment>
<dbReference type="Gene3D" id="1.10.443.10">
    <property type="entry name" value="Intergrase catalytic core"/>
    <property type="match status" value="1"/>
</dbReference>
<dbReference type="AlphaFoldDB" id="A0A6P2CVZ9"/>
<dbReference type="InterPro" id="IPR013762">
    <property type="entry name" value="Integrase-like_cat_sf"/>
</dbReference>
<keyword evidence="9" id="KW-1185">Reference proteome</keyword>
<evidence type="ECO:0000256" key="2">
    <source>
        <dbReference type="ARBA" id="ARBA00022908"/>
    </source>
</evidence>
<evidence type="ECO:0008006" key="10">
    <source>
        <dbReference type="Google" id="ProtNLM"/>
    </source>
</evidence>
<feature type="domain" description="Core-binding (CB)" evidence="7">
    <location>
        <begin position="1"/>
        <end position="79"/>
    </location>
</feature>